<dbReference type="EMBL" id="GG663363">
    <property type="protein sequence ID" value="EEH11012.1"/>
    <property type="molecule type" value="Genomic_DNA"/>
</dbReference>
<evidence type="ECO:0000313" key="2">
    <source>
        <dbReference type="Proteomes" id="UP000001631"/>
    </source>
</evidence>
<reference evidence="1" key="1">
    <citation type="submission" date="2009-02" db="EMBL/GenBank/DDBJ databases">
        <title>The Genome Sequence of Ajellomyces capsulatus strain G186AR.</title>
        <authorList>
            <consortium name="The Broad Institute Genome Sequencing Platform"/>
            <person name="Champion M."/>
            <person name="Cuomo C."/>
            <person name="Ma L.-J."/>
            <person name="Henn M.R."/>
            <person name="Sil A."/>
            <person name="Goldman B."/>
            <person name="Young S.K."/>
            <person name="Kodira C.D."/>
            <person name="Zeng Q."/>
            <person name="Koehrsen M."/>
            <person name="Alvarado L."/>
            <person name="Berlin A."/>
            <person name="Borenstein D."/>
            <person name="Chen Z."/>
            <person name="Engels R."/>
            <person name="Freedman E."/>
            <person name="Gellesch M."/>
            <person name="Goldberg J."/>
            <person name="Griggs A."/>
            <person name="Gujja S."/>
            <person name="Heiman D."/>
            <person name="Hepburn T."/>
            <person name="Howarth C."/>
            <person name="Jen D."/>
            <person name="Larson L."/>
            <person name="Lewis B."/>
            <person name="Mehta T."/>
            <person name="Park D."/>
            <person name="Pearson M."/>
            <person name="Roberts A."/>
            <person name="Saif S."/>
            <person name="Shea T."/>
            <person name="Shenoy N."/>
            <person name="Sisk P."/>
            <person name="Stolte C."/>
            <person name="Sykes S."/>
            <person name="Walk T."/>
            <person name="White J."/>
            <person name="Yandava C."/>
            <person name="Klein B."/>
            <person name="McEwen J.G."/>
            <person name="Puccia R."/>
            <person name="Goldman G.H."/>
            <person name="Felipe M.S."/>
            <person name="Nino-Vega G."/>
            <person name="San-Blas G."/>
            <person name="Taylor J."/>
            <person name="Mendoza L."/>
            <person name="Galagan J."/>
            <person name="Nusbaum C."/>
            <person name="Birren B."/>
        </authorList>
    </citation>
    <scope>NUCLEOTIDE SEQUENCE</scope>
    <source>
        <strain evidence="1">G186AR</strain>
    </source>
</reference>
<dbReference type="InParanoid" id="C0NBH1"/>
<accession>C0NBH1</accession>
<dbReference type="HOGENOM" id="CLU_1219400_0_0_1"/>
<gene>
    <name evidence="1" type="ORF">HCBG_00467</name>
</gene>
<dbReference type="RefSeq" id="XP_045291492.1">
    <property type="nucleotide sequence ID" value="XM_045427517.1"/>
</dbReference>
<dbReference type="AlphaFoldDB" id="C0NBH1"/>
<evidence type="ECO:0000313" key="1">
    <source>
        <dbReference type="EMBL" id="EEH11012.1"/>
    </source>
</evidence>
<proteinExistence type="predicted"/>
<dbReference type="GeneID" id="69033484"/>
<organism evidence="1 2">
    <name type="scientific">Ajellomyces capsulatus (strain G186AR / H82 / ATCC MYA-2454 / RMSCC 2432)</name>
    <name type="common">Darling's disease fungus</name>
    <name type="synonym">Histoplasma capsulatum</name>
    <dbReference type="NCBI Taxonomy" id="447093"/>
    <lineage>
        <taxon>Eukaryota</taxon>
        <taxon>Fungi</taxon>
        <taxon>Dikarya</taxon>
        <taxon>Ascomycota</taxon>
        <taxon>Pezizomycotina</taxon>
        <taxon>Eurotiomycetes</taxon>
        <taxon>Eurotiomycetidae</taxon>
        <taxon>Onygenales</taxon>
        <taxon>Ajellomycetaceae</taxon>
        <taxon>Histoplasma</taxon>
    </lineage>
</organism>
<dbReference type="Proteomes" id="UP000001631">
    <property type="component" value="Unassembled WGS sequence"/>
</dbReference>
<keyword evidence="2" id="KW-1185">Reference proteome</keyword>
<protein>
    <submittedName>
        <fullName evidence="1">Uncharacterized protein</fullName>
    </submittedName>
</protein>
<sequence length="227" mass="24994">MAGVVVWGGKEDRGINVGTLSNIDYSMIVYSWWSFKRNGGSYSIRERSSLASLLPPKLASEVTMVTRNDIAHRLLSIPISQVARESLDGAIEGPNNQQTTKVPAKPQTSRPLLTSWAPREILSNLQEGRRPPGPYVDYVERRLNSMGAVAPSQKSQSIQTSGESQLELWTPPRWFGGSITKQRSRIALVVHTNSGTWNKQAPFHSGSLMAHGHHASCQMSRTAKCEG</sequence>
<name>C0NBH1_AJECG</name>